<keyword evidence="3" id="KW-0233">DNA recombination</keyword>
<protein>
    <submittedName>
        <fullName evidence="5">Tyrosine recombinase XerD</fullName>
    </submittedName>
</protein>
<dbReference type="Gene3D" id="1.10.443.10">
    <property type="entry name" value="Intergrase catalytic core"/>
    <property type="match status" value="1"/>
</dbReference>
<organism evidence="5 6">
    <name type="scientific">Candidatus Ordinivivax streblomastigis</name>
    <dbReference type="NCBI Taxonomy" id="2540710"/>
    <lineage>
        <taxon>Bacteria</taxon>
        <taxon>Pseudomonadati</taxon>
        <taxon>Bacteroidota</taxon>
        <taxon>Bacteroidia</taxon>
        <taxon>Bacteroidales</taxon>
        <taxon>Candidatus Ordinivivax</taxon>
    </lineage>
</organism>
<dbReference type="SUPFAM" id="SSF56349">
    <property type="entry name" value="DNA breaking-rejoining enzymes"/>
    <property type="match status" value="1"/>
</dbReference>
<dbReference type="InterPro" id="IPR002104">
    <property type="entry name" value="Integrase_catalytic"/>
</dbReference>
<dbReference type="GO" id="GO:0015074">
    <property type="term" value="P:DNA integration"/>
    <property type="evidence" value="ECO:0007669"/>
    <property type="project" value="InterPro"/>
</dbReference>
<reference evidence="5 6" key="1">
    <citation type="submission" date="2019-03" db="EMBL/GenBank/DDBJ databases">
        <title>Single cell metagenomics reveals metabolic interactions within the superorganism composed of flagellate Streblomastix strix and complex community of Bacteroidetes bacteria on its surface.</title>
        <authorList>
            <person name="Treitli S.C."/>
            <person name="Kolisko M."/>
            <person name="Husnik F."/>
            <person name="Keeling P."/>
            <person name="Hampl V."/>
        </authorList>
    </citation>
    <scope>NUCLEOTIDE SEQUENCE [LARGE SCALE GENOMIC DNA]</scope>
    <source>
        <strain evidence="5">St1</strain>
    </source>
</reference>
<keyword evidence="2" id="KW-0238">DNA-binding</keyword>
<dbReference type="PANTHER" id="PTHR30349:SF41">
    <property type="entry name" value="INTEGRASE_RECOMBINASE PROTEIN MJ0367-RELATED"/>
    <property type="match status" value="1"/>
</dbReference>
<evidence type="ECO:0000256" key="1">
    <source>
        <dbReference type="ARBA" id="ARBA00008857"/>
    </source>
</evidence>
<evidence type="ECO:0000256" key="2">
    <source>
        <dbReference type="ARBA" id="ARBA00023125"/>
    </source>
</evidence>
<dbReference type="AlphaFoldDB" id="A0A5M8P009"/>
<evidence type="ECO:0000256" key="3">
    <source>
        <dbReference type="ARBA" id="ARBA00023172"/>
    </source>
</evidence>
<dbReference type="PANTHER" id="PTHR30349">
    <property type="entry name" value="PHAGE INTEGRASE-RELATED"/>
    <property type="match status" value="1"/>
</dbReference>
<gene>
    <name evidence="5" type="ORF">EZS26_002187</name>
</gene>
<sequence length="107" mass="12391">MTIMKNCPNDTLKIYLTEEKQAKRTAYTGVSLHHVFVDAMKKADIKGNFSLHSLRHCFATHLLEDGVNLRYIQELLGHRYLKTTEIYLHVSTKEIQNIKSPFDSLDL</sequence>
<evidence type="ECO:0000259" key="4">
    <source>
        <dbReference type="PROSITE" id="PS51898"/>
    </source>
</evidence>
<dbReference type="GO" id="GO:0006310">
    <property type="term" value="P:DNA recombination"/>
    <property type="evidence" value="ECO:0007669"/>
    <property type="project" value="UniProtKB-KW"/>
</dbReference>
<comment type="similarity">
    <text evidence="1">Belongs to the 'phage' integrase family.</text>
</comment>
<name>A0A5M8P009_9BACT</name>
<accession>A0A5M8P009</accession>
<dbReference type="EMBL" id="SNRX01000015">
    <property type="protein sequence ID" value="KAA6301722.1"/>
    <property type="molecule type" value="Genomic_DNA"/>
</dbReference>
<dbReference type="PROSITE" id="PS51898">
    <property type="entry name" value="TYR_RECOMBINASE"/>
    <property type="match status" value="1"/>
</dbReference>
<dbReference type="InterPro" id="IPR050090">
    <property type="entry name" value="Tyrosine_recombinase_XerCD"/>
</dbReference>
<feature type="domain" description="Tyr recombinase" evidence="4">
    <location>
        <begin position="1"/>
        <end position="100"/>
    </location>
</feature>
<proteinExistence type="inferred from homology"/>
<dbReference type="InterPro" id="IPR013762">
    <property type="entry name" value="Integrase-like_cat_sf"/>
</dbReference>
<evidence type="ECO:0000313" key="6">
    <source>
        <dbReference type="Proteomes" id="UP000324575"/>
    </source>
</evidence>
<dbReference type="GO" id="GO:0003677">
    <property type="term" value="F:DNA binding"/>
    <property type="evidence" value="ECO:0007669"/>
    <property type="project" value="UniProtKB-KW"/>
</dbReference>
<dbReference type="Proteomes" id="UP000324575">
    <property type="component" value="Unassembled WGS sequence"/>
</dbReference>
<dbReference type="Pfam" id="PF00589">
    <property type="entry name" value="Phage_integrase"/>
    <property type="match status" value="1"/>
</dbReference>
<dbReference type="InterPro" id="IPR011010">
    <property type="entry name" value="DNA_brk_join_enz"/>
</dbReference>
<evidence type="ECO:0000313" key="5">
    <source>
        <dbReference type="EMBL" id="KAA6301722.1"/>
    </source>
</evidence>
<comment type="caution">
    <text evidence="5">The sequence shown here is derived from an EMBL/GenBank/DDBJ whole genome shotgun (WGS) entry which is preliminary data.</text>
</comment>